<dbReference type="Pfam" id="PF00067">
    <property type="entry name" value="p450"/>
    <property type="match status" value="1"/>
</dbReference>
<dbReference type="GO" id="GO:0005506">
    <property type="term" value="F:iron ion binding"/>
    <property type="evidence" value="ECO:0007669"/>
    <property type="project" value="InterPro"/>
</dbReference>
<dbReference type="SUPFAM" id="SSF48264">
    <property type="entry name" value="Cytochrome P450"/>
    <property type="match status" value="1"/>
</dbReference>
<dbReference type="Gene3D" id="1.10.630.10">
    <property type="entry name" value="Cytochrome P450"/>
    <property type="match status" value="1"/>
</dbReference>
<dbReference type="InterPro" id="IPR002401">
    <property type="entry name" value="Cyt_P450_E_grp-I"/>
</dbReference>
<evidence type="ECO:0000256" key="1">
    <source>
        <dbReference type="ARBA" id="ARBA00001971"/>
    </source>
</evidence>
<evidence type="ECO:0000256" key="5">
    <source>
        <dbReference type="ARBA" id="ARBA00022617"/>
    </source>
</evidence>
<comment type="caution">
    <text evidence="16">The sequence shown here is derived from an EMBL/GenBank/DDBJ whole genome shotgun (WGS) entry which is preliminary data.</text>
</comment>
<keyword evidence="12" id="KW-0472">Membrane</keyword>
<feature type="signal peptide" evidence="15">
    <location>
        <begin position="1"/>
        <end position="26"/>
    </location>
</feature>
<comment type="cofactor">
    <cofactor evidence="1 13">
        <name>heme</name>
        <dbReference type="ChEBI" id="CHEBI:30413"/>
    </cofactor>
</comment>
<keyword evidence="10 13" id="KW-0408">Iron</keyword>
<keyword evidence="5 13" id="KW-0349">Heme</keyword>
<evidence type="ECO:0000256" key="7">
    <source>
        <dbReference type="ARBA" id="ARBA00022723"/>
    </source>
</evidence>
<sequence length="312" mass="34851">MSISSIARYAGFLTLMLLRRFTFLNSLPIGVIQGQALAKETIQSGVARQLVSRSADSLNESQTNGAKDLLTLLLNAAAEERISIEEVYEQISTFMIAGFETTTTTAAFAVWELARHPDKQDRLREELATISGEPTAKDMQDRLPYLNAIMKETLRLYPALPYMERTATKFDIIPLRDPVRMSNGTIVSEISVQPGQTVVIPIIAIQCQDDVWKDADEFRPERWLEELPPADRLPSGWGNMLAFSDGPRNCIGTRLAIFNFKIILAAMTTRFHFESGNGDMSLKISSSLQPWIYHGKDDPGSNELPVFLHVVS</sequence>
<reference evidence="16" key="1">
    <citation type="submission" date="2020-11" db="EMBL/GenBank/DDBJ databases">
        <authorList>
            <consortium name="DOE Joint Genome Institute"/>
            <person name="Ahrendt S."/>
            <person name="Riley R."/>
            <person name="Andreopoulos W."/>
            <person name="LaButti K."/>
            <person name="Pangilinan J."/>
            <person name="Ruiz-duenas F.J."/>
            <person name="Barrasa J.M."/>
            <person name="Sanchez-Garcia M."/>
            <person name="Camarero S."/>
            <person name="Miyauchi S."/>
            <person name="Serrano A."/>
            <person name="Linde D."/>
            <person name="Babiker R."/>
            <person name="Drula E."/>
            <person name="Ayuso-Fernandez I."/>
            <person name="Pacheco R."/>
            <person name="Padilla G."/>
            <person name="Ferreira P."/>
            <person name="Barriuso J."/>
            <person name="Kellner H."/>
            <person name="Castanera R."/>
            <person name="Alfaro M."/>
            <person name="Ramirez L."/>
            <person name="Pisabarro A.G."/>
            <person name="Kuo A."/>
            <person name="Tritt A."/>
            <person name="Lipzen A."/>
            <person name="He G."/>
            <person name="Yan M."/>
            <person name="Ng V."/>
            <person name="Cullen D."/>
            <person name="Martin F."/>
            <person name="Rosso M.-N."/>
            <person name="Henrissat B."/>
            <person name="Hibbett D."/>
            <person name="Martinez A.T."/>
            <person name="Grigoriev I.V."/>
        </authorList>
    </citation>
    <scope>NUCLEOTIDE SEQUENCE</scope>
    <source>
        <strain evidence="16">AH 44721</strain>
    </source>
</reference>
<keyword evidence="6" id="KW-0812">Transmembrane</keyword>
<feature type="binding site" description="axial binding residue" evidence="13">
    <location>
        <position position="250"/>
    </location>
    <ligand>
        <name>heme</name>
        <dbReference type="ChEBI" id="CHEBI:30413"/>
    </ligand>
    <ligandPart>
        <name>Fe</name>
        <dbReference type="ChEBI" id="CHEBI:18248"/>
    </ligandPart>
</feature>
<evidence type="ECO:0000256" key="13">
    <source>
        <dbReference type="PIRSR" id="PIRSR602401-1"/>
    </source>
</evidence>
<evidence type="ECO:0000256" key="12">
    <source>
        <dbReference type="ARBA" id="ARBA00023136"/>
    </source>
</evidence>
<evidence type="ECO:0000256" key="11">
    <source>
        <dbReference type="ARBA" id="ARBA00023033"/>
    </source>
</evidence>
<dbReference type="InterPro" id="IPR050121">
    <property type="entry name" value="Cytochrome_P450_monoxygenase"/>
</dbReference>
<dbReference type="Proteomes" id="UP000724874">
    <property type="component" value="Unassembled WGS sequence"/>
</dbReference>
<evidence type="ECO:0000313" key="16">
    <source>
        <dbReference type="EMBL" id="KAF8906807.1"/>
    </source>
</evidence>
<keyword evidence="11 14" id="KW-0503">Monooxygenase</keyword>
<dbReference type="PANTHER" id="PTHR24305:SF166">
    <property type="entry name" value="CYTOCHROME P450 12A4, MITOCHONDRIAL-RELATED"/>
    <property type="match status" value="1"/>
</dbReference>
<dbReference type="PRINTS" id="PR00463">
    <property type="entry name" value="EP450I"/>
</dbReference>
<organism evidence="16 17">
    <name type="scientific">Gymnopilus junonius</name>
    <name type="common">Spectacular rustgill mushroom</name>
    <name type="synonym">Gymnopilus spectabilis subsp. junonius</name>
    <dbReference type="NCBI Taxonomy" id="109634"/>
    <lineage>
        <taxon>Eukaryota</taxon>
        <taxon>Fungi</taxon>
        <taxon>Dikarya</taxon>
        <taxon>Basidiomycota</taxon>
        <taxon>Agaricomycotina</taxon>
        <taxon>Agaricomycetes</taxon>
        <taxon>Agaricomycetidae</taxon>
        <taxon>Agaricales</taxon>
        <taxon>Agaricineae</taxon>
        <taxon>Hymenogastraceae</taxon>
        <taxon>Gymnopilus</taxon>
    </lineage>
</organism>
<name>A0A9P5NUG7_GYMJU</name>
<dbReference type="GO" id="GO:0016705">
    <property type="term" value="F:oxidoreductase activity, acting on paired donors, with incorporation or reduction of molecular oxygen"/>
    <property type="evidence" value="ECO:0007669"/>
    <property type="project" value="InterPro"/>
</dbReference>
<protein>
    <submittedName>
        <fullName evidence="16">Cytochrome P450</fullName>
    </submittedName>
</protein>
<dbReference type="PRINTS" id="PR00385">
    <property type="entry name" value="P450"/>
</dbReference>
<feature type="chain" id="PRO_5040300152" evidence="15">
    <location>
        <begin position="27"/>
        <end position="312"/>
    </location>
</feature>
<comment type="similarity">
    <text evidence="4 14">Belongs to the cytochrome P450 family.</text>
</comment>
<dbReference type="AlphaFoldDB" id="A0A9P5NUG7"/>
<dbReference type="InterPro" id="IPR001128">
    <property type="entry name" value="Cyt_P450"/>
</dbReference>
<comment type="pathway">
    <text evidence="3">Secondary metabolite biosynthesis; terpenoid biosynthesis.</text>
</comment>
<evidence type="ECO:0000256" key="15">
    <source>
        <dbReference type="SAM" id="SignalP"/>
    </source>
</evidence>
<evidence type="ECO:0000256" key="6">
    <source>
        <dbReference type="ARBA" id="ARBA00022692"/>
    </source>
</evidence>
<dbReference type="OrthoDB" id="1470350at2759"/>
<evidence type="ECO:0000256" key="10">
    <source>
        <dbReference type="ARBA" id="ARBA00023004"/>
    </source>
</evidence>
<dbReference type="PROSITE" id="PS00086">
    <property type="entry name" value="CYTOCHROME_P450"/>
    <property type="match status" value="1"/>
</dbReference>
<keyword evidence="9 14" id="KW-0560">Oxidoreductase</keyword>
<dbReference type="GO" id="GO:0020037">
    <property type="term" value="F:heme binding"/>
    <property type="evidence" value="ECO:0007669"/>
    <property type="project" value="InterPro"/>
</dbReference>
<comment type="subcellular location">
    <subcellularLocation>
        <location evidence="2">Membrane</location>
    </subcellularLocation>
</comment>
<keyword evidence="8" id="KW-1133">Transmembrane helix</keyword>
<evidence type="ECO:0000256" key="14">
    <source>
        <dbReference type="RuleBase" id="RU000461"/>
    </source>
</evidence>
<evidence type="ECO:0000256" key="2">
    <source>
        <dbReference type="ARBA" id="ARBA00004370"/>
    </source>
</evidence>
<dbReference type="PANTHER" id="PTHR24305">
    <property type="entry name" value="CYTOCHROME P450"/>
    <property type="match status" value="1"/>
</dbReference>
<accession>A0A9P5NUG7</accession>
<gene>
    <name evidence="16" type="ORF">CPB84DRAFT_366136</name>
</gene>
<dbReference type="InterPro" id="IPR036396">
    <property type="entry name" value="Cyt_P450_sf"/>
</dbReference>
<evidence type="ECO:0000256" key="4">
    <source>
        <dbReference type="ARBA" id="ARBA00010617"/>
    </source>
</evidence>
<dbReference type="InterPro" id="IPR017972">
    <property type="entry name" value="Cyt_P450_CS"/>
</dbReference>
<keyword evidence="17" id="KW-1185">Reference proteome</keyword>
<proteinExistence type="inferred from homology"/>
<dbReference type="GO" id="GO:0004497">
    <property type="term" value="F:monooxygenase activity"/>
    <property type="evidence" value="ECO:0007669"/>
    <property type="project" value="UniProtKB-KW"/>
</dbReference>
<evidence type="ECO:0000256" key="3">
    <source>
        <dbReference type="ARBA" id="ARBA00004721"/>
    </source>
</evidence>
<keyword evidence="7 13" id="KW-0479">Metal-binding</keyword>
<dbReference type="EMBL" id="JADNYJ010000017">
    <property type="protein sequence ID" value="KAF8906807.1"/>
    <property type="molecule type" value="Genomic_DNA"/>
</dbReference>
<dbReference type="GO" id="GO:0016020">
    <property type="term" value="C:membrane"/>
    <property type="evidence" value="ECO:0007669"/>
    <property type="project" value="UniProtKB-SubCell"/>
</dbReference>
<evidence type="ECO:0000313" key="17">
    <source>
        <dbReference type="Proteomes" id="UP000724874"/>
    </source>
</evidence>
<evidence type="ECO:0000256" key="8">
    <source>
        <dbReference type="ARBA" id="ARBA00022989"/>
    </source>
</evidence>
<keyword evidence="15" id="KW-0732">Signal</keyword>
<evidence type="ECO:0000256" key="9">
    <source>
        <dbReference type="ARBA" id="ARBA00023002"/>
    </source>
</evidence>